<dbReference type="Proteomes" id="UP000808146">
    <property type="component" value="Unassembled WGS sequence"/>
</dbReference>
<dbReference type="GO" id="GO:0010181">
    <property type="term" value="F:FMN binding"/>
    <property type="evidence" value="ECO:0007669"/>
    <property type="project" value="InterPro"/>
</dbReference>
<comment type="caution">
    <text evidence="5">The sequence shown here is derived from an EMBL/GenBank/DDBJ whole genome shotgun (WGS) entry which is preliminary data.</text>
</comment>
<dbReference type="PANTHER" id="PTHR22893">
    <property type="entry name" value="NADH OXIDOREDUCTASE-RELATED"/>
    <property type="match status" value="1"/>
</dbReference>
<dbReference type="GO" id="GO:0005829">
    <property type="term" value="C:cytosol"/>
    <property type="evidence" value="ECO:0007669"/>
    <property type="project" value="TreeGrafter"/>
</dbReference>
<reference evidence="5" key="1">
    <citation type="submission" date="2020-10" db="EMBL/GenBank/DDBJ databases">
        <title>Connecting structure to function with the recovery of over 1000 high-quality activated sludge metagenome-assembled genomes encoding full-length rRNA genes using long-read sequencing.</title>
        <authorList>
            <person name="Singleton C.M."/>
            <person name="Petriglieri F."/>
            <person name="Kristensen J.M."/>
            <person name="Kirkegaard R.H."/>
            <person name="Michaelsen T.Y."/>
            <person name="Andersen M.H."/>
            <person name="Karst S.M."/>
            <person name="Dueholm M.S."/>
            <person name="Nielsen P.H."/>
            <person name="Albertsen M."/>
        </authorList>
    </citation>
    <scope>NUCLEOTIDE SEQUENCE</scope>
    <source>
        <strain evidence="5">OdNE_18-Q3-R46-58_BAT3C.305</strain>
    </source>
</reference>
<dbReference type="PANTHER" id="PTHR22893:SF91">
    <property type="entry name" value="NADPH DEHYDROGENASE 2-RELATED"/>
    <property type="match status" value="1"/>
</dbReference>
<evidence type="ECO:0000313" key="5">
    <source>
        <dbReference type="EMBL" id="MBK8889530.1"/>
    </source>
</evidence>
<proteinExistence type="inferred from homology"/>
<comment type="similarity">
    <text evidence="2">Belongs to the NADH:flavin oxidoreductase/NADH oxidase family.</text>
</comment>
<dbReference type="SUPFAM" id="SSF51395">
    <property type="entry name" value="FMN-linked oxidoreductases"/>
    <property type="match status" value="1"/>
</dbReference>
<organism evidence="5 6">
    <name type="scientific">Candidatus Dechloromonas phosphorivorans</name>
    <dbReference type="NCBI Taxonomy" id="2899244"/>
    <lineage>
        <taxon>Bacteria</taxon>
        <taxon>Pseudomonadati</taxon>
        <taxon>Pseudomonadota</taxon>
        <taxon>Betaproteobacteria</taxon>
        <taxon>Rhodocyclales</taxon>
        <taxon>Azonexaceae</taxon>
        <taxon>Dechloromonas</taxon>
    </lineage>
</organism>
<feature type="domain" description="NADH:flavin oxidoreductase/NADH oxidase N-terminal" evidence="4">
    <location>
        <begin position="5"/>
        <end position="342"/>
    </location>
</feature>
<dbReference type="AlphaFoldDB" id="A0A9D7LP71"/>
<dbReference type="FunFam" id="3.20.20.70:FF:000059">
    <property type="entry name" value="N-ethylmaleimide reductase, FMN-linked"/>
    <property type="match status" value="1"/>
</dbReference>
<dbReference type="Gene3D" id="3.20.20.70">
    <property type="entry name" value="Aldolase class I"/>
    <property type="match status" value="1"/>
</dbReference>
<dbReference type="InterPro" id="IPR013785">
    <property type="entry name" value="Aldolase_TIM"/>
</dbReference>
<evidence type="ECO:0000259" key="4">
    <source>
        <dbReference type="Pfam" id="PF00724"/>
    </source>
</evidence>
<dbReference type="EMBL" id="JADKBR010000001">
    <property type="protein sequence ID" value="MBK8889530.1"/>
    <property type="molecule type" value="Genomic_DNA"/>
</dbReference>
<dbReference type="InterPro" id="IPR045247">
    <property type="entry name" value="Oye-like"/>
</dbReference>
<keyword evidence="3" id="KW-0560">Oxidoreductase</keyword>
<dbReference type="Pfam" id="PF00724">
    <property type="entry name" value="Oxidored_FMN"/>
    <property type="match status" value="1"/>
</dbReference>
<dbReference type="InterPro" id="IPR001155">
    <property type="entry name" value="OxRdtase_FMN_N"/>
</dbReference>
<comment type="cofactor">
    <cofactor evidence="1">
        <name>FMN</name>
        <dbReference type="ChEBI" id="CHEBI:58210"/>
    </cofactor>
</comment>
<gene>
    <name evidence="5" type="ORF">IPN75_03610</name>
</gene>
<dbReference type="GO" id="GO:0016628">
    <property type="term" value="F:oxidoreductase activity, acting on the CH-CH group of donors, NAD or NADP as acceptor"/>
    <property type="evidence" value="ECO:0007669"/>
    <property type="project" value="UniProtKB-ARBA"/>
</dbReference>
<evidence type="ECO:0000256" key="3">
    <source>
        <dbReference type="ARBA" id="ARBA00023002"/>
    </source>
</evidence>
<evidence type="ECO:0000256" key="2">
    <source>
        <dbReference type="ARBA" id="ARBA00005979"/>
    </source>
</evidence>
<protein>
    <submittedName>
        <fullName evidence="5">Alkene reductase</fullName>
    </submittedName>
</protein>
<evidence type="ECO:0000313" key="6">
    <source>
        <dbReference type="Proteomes" id="UP000808146"/>
    </source>
</evidence>
<name>A0A9D7LP71_9RHOO</name>
<accession>A0A9D7LP71</accession>
<dbReference type="CDD" id="cd02933">
    <property type="entry name" value="OYE_like_FMN"/>
    <property type="match status" value="1"/>
</dbReference>
<evidence type="ECO:0000256" key="1">
    <source>
        <dbReference type="ARBA" id="ARBA00001917"/>
    </source>
</evidence>
<sequence length="365" mass="40174">MSQQLLTPVRLGALELKNRVVMAPLTRCRTDNPGYVPTEMMARYYAQRAGAGLIVSEGTIVSPQARGYPFTPGIWSAEQVAGWRLVTNAVHAAGGLIVCQLWHCGRLSLPEFHDGQPPVAPSAVNPLWKMFSTTGNPDTVTPHALTRDEIKAIVADFRRGAANAMAAGFDGIEIHSSNGYLFHQFFSRQANQRDDEYGGSHENRARFFFEVLDAVGEAMPFDRVGFRLNPMMNRFHGVSVDEDTVPMWEYIVRRANGYGLAFLHLTEPFLPHQLDDAPHGLADVGAHFRPLATMPIIANGGFDRTSAETRLAAGLCDAVAFGRAWIANPDLVERFARQAPLNEPDMPTFYQGGEKGYLDYPALAA</sequence>